<dbReference type="EMBL" id="DF849355">
    <property type="protein sequence ID" value="GAT56898.1"/>
    <property type="molecule type" value="Genomic_DNA"/>
</dbReference>
<gene>
    <name evidence="2" type="ORF">MCHLO_13492</name>
</gene>
<feature type="signal peptide" evidence="1">
    <location>
        <begin position="1"/>
        <end position="19"/>
    </location>
</feature>
<keyword evidence="1" id="KW-0732">Signal</keyword>
<sequence length="323" mass="30792">MFTFTRLATLSALAVSAFAVPLGAGVAAGVGAGVAESRHGVAVGAAAGLGAGVHARRGLGVDAGAAAGVGAAVDHHHVAVGAAADVGAAVHARRGLGVGAGVGAAAGAIVGDHGIAAGVVADAGAAVHLRRGLGVGAGAGVAAGAHLAPRMMDSLPCIIDSLTSQLKPVTDALLAINVNVDVNVDLVAKITPLTNQLISILGGAVVDISALVGLSTSTILLAADETVLTVDAVAQLIAPVYITVIDALDSVHGVAVDLNVEAEVEAVLVTVGPALSPILATADPLVGGLLAATAPLLSTVMGTAQTLGLSSVINLVGGILGSL</sequence>
<feature type="chain" id="PRO_5047359143" evidence="1">
    <location>
        <begin position="20"/>
        <end position="323"/>
    </location>
</feature>
<evidence type="ECO:0000313" key="3">
    <source>
        <dbReference type="Proteomes" id="UP000815677"/>
    </source>
</evidence>
<evidence type="ECO:0000313" key="2">
    <source>
        <dbReference type="EMBL" id="GAT56898.1"/>
    </source>
</evidence>
<organism evidence="2 3">
    <name type="scientific">Mycena chlorophos</name>
    <name type="common">Agaric fungus</name>
    <name type="synonym">Agaricus chlorophos</name>
    <dbReference type="NCBI Taxonomy" id="658473"/>
    <lineage>
        <taxon>Eukaryota</taxon>
        <taxon>Fungi</taxon>
        <taxon>Dikarya</taxon>
        <taxon>Basidiomycota</taxon>
        <taxon>Agaricomycotina</taxon>
        <taxon>Agaricomycetes</taxon>
        <taxon>Agaricomycetidae</taxon>
        <taxon>Agaricales</taxon>
        <taxon>Marasmiineae</taxon>
        <taxon>Mycenaceae</taxon>
        <taxon>Mycena</taxon>
    </lineage>
</organism>
<accession>A0ABQ0M0K6</accession>
<reference evidence="2" key="1">
    <citation type="submission" date="2014-09" db="EMBL/GenBank/DDBJ databases">
        <title>Genome sequence of the luminous mushroom Mycena chlorophos for searching fungal bioluminescence genes.</title>
        <authorList>
            <person name="Tanaka Y."/>
            <person name="Kasuga D."/>
            <person name="Oba Y."/>
            <person name="Hase S."/>
            <person name="Sato K."/>
            <person name="Oba Y."/>
            <person name="Sakakibara Y."/>
        </authorList>
    </citation>
    <scope>NUCLEOTIDE SEQUENCE</scope>
</reference>
<keyword evidence="3" id="KW-1185">Reference proteome</keyword>
<dbReference type="Proteomes" id="UP000815677">
    <property type="component" value="Unassembled WGS sequence"/>
</dbReference>
<proteinExistence type="predicted"/>
<evidence type="ECO:0000256" key="1">
    <source>
        <dbReference type="SAM" id="SignalP"/>
    </source>
</evidence>
<protein>
    <submittedName>
        <fullName evidence="2">Uncharacterized protein</fullName>
    </submittedName>
</protein>
<name>A0ABQ0M0K6_MYCCL</name>